<dbReference type="GO" id="GO:0009507">
    <property type="term" value="C:chloroplast"/>
    <property type="evidence" value="ECO:0007669"/>
    <property type="project" value="UniProtKB-SubCell"/>
</dbReference>
<keyword evidence="5" id="KW-0809">Transit peptide</keyword>
<accession>D8TPF0</accession>
<dbReference type="KEGG" id="vcn:VOLCADRAFT_103823"/>
<keyword evidence="6" id="KW-0175">Coiled coil</keyword>
<comment type="subcellular location">
    <subcellularLocation>
        <location evidence="1">Plastid</location>
        <location evidence="1">Chloroplast</location>
    </subcellularLocation>
</comment>
<evidence type="ECO:0000256" key="3">
    <source>
        <dbReference type="ARBA" id="ARBA00022528"/>
    </source>
</evidence>
<dbReference type="STRING" id="3068.D8TPF0"/>
<proteinExistence type="inferred from homology"/>
<feature type="compositionally biased region" description="Low complexity" evidence="7">
    <location>
        <begin position="600"/>
        <end position="618"/>
    </location>
</feature>
<feature type="compositionally biased region" description="Gly residues" evidence="7">
    <location>
        <begin position="392"/>
        <end position="405"/>
    </location>
</feature>
<dbReference type="Pfam" id="PF12638">
    <property type="entry name" value="Staygreen"/>
    <property type="match status" value="1"/>
</dbReference>
<dbReference type="InterPro" id="IPR024438">
    <property type="entry name" value="Staygreen"/>
</dbReference>
<dbReference type="EMBL" id="GL378330">
    <property type="protein sequence ID" value="EFJ50606.1"/>
    <property type="molecule type" value="Genomic_DNA"/>
</dbReference>
<evidence type="ECO:0000313" key="10">
    <source>
        <dbReference type="Proteomes" id="UP000001058"/>
    </source>
</evidence>
<feature type="region of interest" description="Disordered" evidence="7">
    <location>
        <begin position="383"/>
        <end position="434"/>
    </location>
</feature>
<evidence type="ECO:0000256" key="7">
    <source>
        <dbReference type="SAM" id="MobiDB-lite"/>
    </source>
</evidence>
<dbReference type="AlphaFoldDB" id="D8TPF0"/>
<keyword evidence="10" id="KW-1185">Reference proteome</keyword>
<name>D8TPF0_VOLCA</name>
<evidence type="ECO:0000256" key="4">
    <source>
        <dbReference type="ARBA" id="ARBA00022640"/>
    </source>
</evidence>
<feature type="compositionally biased region" description="Polar residues" evidence="7">
    <location>
        <begin position="284"/>
        <end position="302"/>
    </location>
</feature>
<keyword evidence="4" id="KW-0934">Plastid</keyword>
<dbReference type="Proteomes" id="UP000001058">
    <property type="component" value="Unassembled WGS sequence"/>
</dbReference>
<feature type="region of interest" description="Disordered" evidence="7">
    <location>
        <begin position="553"/>
        <end position="618"/>
    </location>
</feature>
<dbReference type="PANTHER" id="PTHR31750">
    <property type="entry name" value="PROTEIN STAY-GREEN 1, CHLOROPLASTIC-RELATED"/>
    <property type="match status" value="1"/>
</dbReference>
<evidence type="ECO:0000256" key="5">
    <source>
        <dbReference type="ARBA" id="ARBA00022946"/>
    </source>
</evidence>
<feature type="compositionally biased region" description="Low complexity" evidence="7">
    <location>
        <begin position="221"/>
        <end position="232"/>
    </location>
</feature>
<evidence type="ECO:0000259" key="8">
    <source>
        <dbReference type="Pfam" id="PF12638"/>
    </source>
</evidence>
<feature type="region of interest" description="Disordered" evidence="7">
    <location>
        <begin position="219"/>
        <end position="302"/>
    </location>
</feature>
<protein>
    <recommendedName>
        <fullName evidence="8">Staygreen protein domain-containing protein</fullName>
    </recommendedName>
</protein>
<dbReference type="InParanoid" id="D8TPF0"/>
<dbReference type="OrthoDB" id="1931912at2759"/>
<evidence type="ECO:0000256" key="6">
    <source>
        <dbReference type="SAM" id="Coils"/>
    </source>
</evidence>
<evidence type="ECO:0000256" key="1">
    <source>
        <dbReference type="ARBA" id="ARBA00004229"/>
    </source>
</evidence>
<keyword evidence="3" id="KW-0150">Chloroplast</keyword>
<feature type="coiled-coil region" evidence="6">
    <location>
        <begin position="181"/>
        <end position="209"/>
    </location>
</feature>
<gene>
    <name evidence="9" type="ORF">VOLCADRAFT_103823</name>
</gene>
<feature type="domain" description="Staygreen protein" evidence="8">
    <location>
        <begin position="32"/>
        <end position="95"/>
    </location>
</feature>
<evidence type="ECO:0000256" key="2">
    <source>
        <dbReference type="ARBA" id="ARBA00009234"/>
    </source>
</evidence>
<sequence length="652" mass="65601">MYEKGIGCFCDSASSSGMFGCPTAGTTVLEPAPPLSRKYTLTHNDITGNLRLTIGPEYNMKQISGFYTRLLRDEVVAEWVNVGSSGFALHVYCHVLDTLVYADRELLVAQPALAQAQVYVHFQSTVKELDTVEFWGVLGDRSTWPKGPTSILLRMIYAVVGWPPSLSAQPADLSIDLPSELRDVEAAVREQQQQQQQQQQQLLQQQESELALGWEGRWRGSEQGQGQTEGSQWGARQQQLRQSAPGEKEDEAEWTTEPPQQQQQQHGAGALLTAPGSAPGSLRALSNTALGTGSSASNKSNGTNGFGADGSFASSSSISGKEFAAPSAVVAGLDSSTGSSSGGGGDGGVVGSKPGAVASTATAAGAEADACLAPVSVVQCSGASNSAATGEGTEGVGAVGGGANGIGPSNGHHGNGSSGGGERRRGTATGCVGGGGERLGMEGACAGAHRDQDGGSVQGAGLADSVGTSAGAGGSCSTAVGAAASSTSSAAAAVGGERGGGRLIRTPIVAAAAIDGSTVVTDPASTARLASWEPGDCGDEGVAPCTGETSGCRCGMSPGPSAAAEGRNEKEGEGFGKPPGAGPRPGTSAVMDRFEDYLLQQQQQQRGSSSSSSGGVEPVLAVPPVVTSAVAPVERGLELAVARVTVMRSSSS</sequence>
<organism evidence="10">
    <name type="scientific">Volvox carteri f. nagariensis</name>
    <dbReference type="NCBI Taxonomy" id="3068"/>
    <lineage>
        <taxon>Eukaryota</taxon>
        <taxon>Viridiplantae</taxon>
        <taxon>Chlorophyta</taxon>
        <taxon>core chlorophytes</taxon>
        <taxon>Chlorophyceae</taxon>
        <taxon>CS clade</taxon>
        <taxon>Chlamydomonadales</taxon>
        <taxon>Volvocaceae</taxon>
        <taxon>Volvox</taxon>
    </lineage>
</organism>
<dbReference type="PANTHER" id="PTHR31750:SF4">
    <property type="entry name" value="LP06106P"/>
    <property type="match status" value="1"/>
</dbReference>
<dbReference type="RefSeq" id="XP_002948199.1">
    <property type="nucleotide sequence ID" value="XM_002948153.1"/>
</dbReference>
<evidence type="ECO:0000313" key="9">
    <source>
        <dbReference type="EMBL" id="EFJ50606.1"/>
    </source>
</evidence>
<reference evidence="9 10" key="1">
    <citation type="journal article" date="2010" name="Science">
        <title>Genomic analysis of organismal complexity in the multicellular green alga Volvox carteri.</title>
        <authorList>
            <person name="Prochnik S.E."/>
            <person name="Umen J."/>
            <person name="Nedelcu A.M."/>
            <person name="Hallmann A."/>
            <person name="Miller S.M."/>
            <person name="Nishii I."/>
            <person name="Ferris P."/>
            <person name="Kuo A."/>
            <person name="Mitros T."/>
            <person name="Fritz-Laylin L.K."/>
            <person name="Hellsten U."/>
            <person name="Chapman J."/>
            <person name="Simakov O."/>
            <person name="Rensing S.A."/>
            <person name="Terry A."/>
            <person name="Pangilinan J."/>
            <person name="Kapitonov V."/>
            <person name="Jurka J."/>
            <person name="Salamov A."/>
            <person name="Shapiro H."/>
            <person name="Schmutz J."/>
            <person name="Grimwood J."/>
            <person name="Lindquist E."/>
            <person name="Lucas S."/>
            <person name="Grigoriev I.V."/>
            <person name="Schmitt R."/>
            <person name="Kirk D."/>
            <person name="Rokhsar D.S."/>
        </authorList>
    </citation>
    <scope>NUCLEOTIDE SEQUENCE [LARGE SCALE GENOMIC DNA]</scope>
    <source>
        <strain evidence="10">f. Nagariensis / Eve</strain>
    </source>
</reference>
<dbReference type="GeneID" id="9624343"/>
<comment type="similarity">
    <text evidence="2">Belongs to the staygreen family.</text>
</comment>